<dbReference type="GO" id="GO:0140359">
    <property type="term" value="F:ABC-type transporter activity"/>
    <property type="evidence" value="ECO:0007669"/>
    <property type="project" value="InterPro"/>
</dbReference>
<dbReference type="Gene3D" id="3.40.50.300">
    <property type="entry name" value="P-loop containing nucleotide triphosphate hydrolases"/>
    <property type="match status" value="1"/>
</dbReference>
<dbReference type="PANTHER" id="PTHR43038:SF2">
    <property type="entry name" value="RH61964P"/>
    <property type="match status" value="1"/>
</dbReference>
<feature type="transmembrane region" description="Helical" evidence="7">
    <location>
        <begin position="831"/>
        <end position="856"/>
    </location>
</feature>
<name>A0A3R5USY5_DIACI</name>
<dbReference type="InterPro" id="IPR047817">
    <property type="entry name" value="ABC2_TM_bact-type"/>
</dbReference>
<dbReference type="GO" id="GO:0016020">
    <property type="term" value="C:membrane"/>
    <property type="evidence" value="ECO:0007669"/>
    <property type="project" value="UniProtKB-SubCell"/>
</dbReference>
<dbReference type="InterPro" id="IPR003593">
    <property type="entry name" value="AAA+_ATPase"/>
</dbReference>
<keyword evidence="6 7" id="KW-0472">Membrane</keyword>
<feature type="domain" description="ABC transmembrane type-2" evidence="9">
    <location>
        <begin position="716"/>
        <end position="940"/>
    </location>
</feature>
<keyword evidence="4 10" id="KW-0067">ATP-binding</keyword>
<accession>A0A3R5USY5</accession>
<dbReference type="SUPFAM" id="SSF52540">
    <property type="entry name" value="P-loop containing nucleoside triphosphate hydrolases"/>
    <property type="match status" value="1"/>
</dbReference>
<evidence type="ECO:0000256" key="1">
    <source>
        <dbReference type="ARBA" id="ARBA00004141"/>
    </source>
</evidence>
<evidence type="ECO:0000256" key="5">
    <source>
        <dbReference type="ARBA" id="ARBA00022989"/>
    </source>
</evidence>
<feature type="transmembrane region" description="Helical" evidence="7">
    <location>
        <begin position="332"/>
        <end position="352"/>
    </location>
</feature>
<dbReference type="PROSITE" id="PS00211">
    <property type="entry name" value="ABC_TRANSPORTER_1"/>
    <property type="match status" value="1"/>
</dbReference>
<feature type="domain" description="ABC transporter" evidence="8">
    <location>
        <begin position="17"/>
        <end position="252"/>
    </location>
</feature>
<keyword evidence="5 7" id="KW-1133">Transmembrane helix</keyword>
<dbReference type="Pfam" id="PF00005">
    <property type="entry name" value="ABC_tran"/>
    <property type="match status" value="1"/>
</dbReference>
<evidence type="ECO:0000256" key="3">
    <source>
        <dbReference type="ARBA" id="ARBA00022741"/>
    </source>
</evidence>
<dbReference type="InterPro" id="IPR003439">
    <property type="entry name" value="ABC_transporter-like_ATP-bd"/>
</dbReference>
<evidence type="ECO:0000259" key="8">
    <source>
        <dbReference type="PROSITE" id="PS50893"/>
    </source>
</evidence>
<organism evidence="10">
    <name type="scientific">Diaphorina citri</name>
    <name type="common">Asian citrus psyllid</name>
    <dbReference type="NCBI Taxonomy" id="121845"/>
    <lineage>
        <taxon>Eukaryota</taxon>
        <taxon>Metazoa</taxon>
        <taxon>Ecdysozoa</taxon>
        <taxon>Arthropoda</taxon>
        <taxon>Hexapoda</taxon>
        <taxon>Insecta</taxon>
        <taxon>Pterygota</taxon>
        <taxon>Neoptera</taxon>
        <taxon>Paraneoptera</taxon>
        <taxon>Hemiptera</taxon>
        <taxon>Sternorrhyncha</taxon>
        <taxon>Psylloidea</taxon>
        <taxon>Psyllidae</taxon>
        <taxon>Diaphorininae</taxon>
        <taxon>Diaphorina</taxon>
    </lineage>
</organism>
<proteinExistence type="evidence at transcript level"/>
<evidence type="ECO:0000256" key="4">
    <source>
        <dbReference type="ARBA" id="ARBA00022840"/>
    </source>
</evidence>
<comment type="subcellular location">
    <subcellularLocation>
        <location evidence="1">Membrane</location>
        <topology evidence="1">Multi-pass membrane protein</topology>
    </subcellularLocation>
</comment>
<keyword evidence="3" id="KW-0547">Nucleotide-binding</keyword>
<evidence type="ECO:0000256" key="2">
    <source>
        <dbReference type="ARBA" id="ARBA00022692"/>
    </source>
</evidence>
<keyword evidence="2 7" id="KW-0812">Transmembrane</keyword>
<feature type="transmembrane region" description="Helical" evidence="7">
    <location>
        <begin position="797"/>
        <end position="825"/>
    </location>
</feature>
<feature type="transmembrane region" description="Helical" evidence="7">
    <location>
        <begin position="921"/>
        <end position="945"/>
    </location>
</feature>
<feature type="transmembrane region" description="Helical" evidence="7">
    <location>
        <begin position="752"/>
        <end position="776"/>
    </location>
</feature>
<dbReference type="Pfam" id="PF12698">
    <property type="entry name" value="ABC2_membrane_3"/>
    <property type="match status" value="1"/>
</dbReference>
<dbReference type="InterPro" id="IPR013525">
    <property type="entry name" value="ABC2_TM"/>
</dbReference>
<dbReference type="SMART" id="SM00382">
    <property type="entry name" value="AAA"/>
    <property type="match status" value="1"/>
</dbReference>
<sequence length="949" mass="106388">MVRRQTEFSIIDDDSAVVGINVCKTLDKGKFEFRIFDHVNITVKRNTIYGLLGASGCGKTTLLKCLLGLLPIDQGEIWILGGKPNTKNSGVPGFQVGYMPQDISLLPEHTVRGAVRYFGGLAGKTKAQVDEKYALFEELTALPKANLRIRTLSGGDQRKVSLVCALIHEPPLLILDEPTAGVEPHTRYKIWEYLKQITSVEKKSTVIITTHYIEETSQADRIGILRNTHIIAEESPQQLIQHYNKGNLEDTVVFLSNEQDESKQEMPIWLVEPPRDENEVHEEAESSKVNIVVSGATERIAPTKPNNYRKLRFYNTCHKNVTHLIQNPSASMFSLVFPLIIISLLFLAMAGLPRSFRARFAVFNEDLENYRELDQNFRSNRNNMLLNVSTTPNGNSLNVKDSQITNVISTTFPIQHENDRIIAHATGLSPTSKTLENEIVNISTSSNLPHEDYMITNGLRFTLATGNITPRMTNTPENFTTLRRLMNDTEGTLTMQLKTILNTTENHSQSTIFPSTTFDYGISTTLTNATSEHGISNILINSTSESLLNTSESQLMESFPRHKRSSRTGRVRSYRFFITTPRYSEGRINALIKHRNGTTLPNVTCNDIAVQNGSDAQKTLLSCVFLSTLKEKPNVFELDYFQDAEKIGNAVESGDYSGYFLIYKNYTPHLKRKFQGTMADALLAPTSPIYVALDMTDIQRGLLVQEKLAKVQQDIWLKYRNILSPNTDPHYFRYPIVLEGDDAFCQPNNVNFVAPGVMIVMTFFLQSGLTSGTIILERSTGLWERNSVLGVTDSEIVLSHLLVMSFFAFFQSIISVILVYFLYAVPCDGSLVLVFILVFLQAINGEAFGFLCSVFARSITEVNFINLGLYYPIIHLSGVAWPLSGMSTIIRTIGYMCPLTYAIQAVRNIQSKGWGIFNIEVLAGFISSLVWIAIFCITIVGLLAVKRVR</sequence>
<protein>
    <submittedName>
        <fullName evidence="10">ATP-binding cassette sub-family H member 3</fullName>
    </submittedName>
</protein>
<dbReference type="GO" id="GO:0005524">
    <property type="term" value="F:ATP binding"/>
    <property type="evidence" value="ECO:0007669"/>
    <property type="project" value="UniProtKB-KW"/>
</dbReference>
<dbReference type="PROSITE" id="PS51012">
    <property type="entry name" value="ABC_TM2"/>
    <property type="match status" value="1"/>
</dbReference>
<dbReference type="GO" id="GO:0016887">
    <property type="term" value="F:ATP hydrolysis activity"/>
    <property type="evidence" value="ECO:0007669"/>
    <property type="project" value="InterPro"/>
</dbReference>
<feature type="transmembrane region" description="Helical" evidence="7">
    <location>
        <begin position="868"/>
        <end position="890"/>
    </location>
</feature>
<gene>
    <name evidence="10" type="primary">ABCH3</name>
</gene>
<dbReference type="EMBL" id="MH172529">
    <property type="protein sequence ID" value="QAA95936.1"/>
    <property type="molecule type" value="mRNA"/>
</dbReference>
<dbReference type="InterPro" id="IPR027417">
    <property type="entry name" value="P-loop_NTPase"/>
</dbReference>
<evidence type="ECO:0000313" key="10">
    <source>
        <dbReference type="EMBL" id="QAA95936.1"/>
    </source>
</evidence>
<dbReference type="PROSITE" id="PS50893">
    <property type="entry name" value="ABC_TRANSPORTER_2"/>
    <property type="match status" value="1"/>
</dbReference>
<reference evidence="10" key="1">
    <citation type="submission" date="2018-04" db="EMBL/GenBank/DDBJ databases">
        <title>The ABC transporter gene family of Asian Citrus Psyllid, Diaphorina citri.</title>
        <authorList>
            <person name="Wang Z."/>
            <person name="Zeng X."/>
        </authorList>
    </citation>
    <scope>NUCLEOTIDE SEQUENCE</scope>
</reference>
<evidence type="ECO:0000256" key="6">
    <source>
        <dbReference type="ARBA" id="ARBA00023136"/>
    </source>
</evidence>
<dbReference type="InterPro" id="IPR017871">
    <property type="entry name" value="ABC_transporter-like_CS"/>
</dbReference>
<dbReference type="PANTHER" id="PTHR43038">
    <property type="entry name" value="ATP-BINDING CASSETTE, SUB-FAMILY H, MEMBER 1"/>
    <property type="match status" value="1"/>
</dbReference>
<evidence type="ECO:0000259" key="9">
    <source>
        <dbReference type="PROSITE" id="PS51012"/>
    </source>
</evidence>
<evidence type="ECO:0000256" key="7">
    <source>
        <dbReference type="SAM" id="Phobius"/>
    </source>
</evidence>
<dbReference type="AlphaFoldDB" id="A0A3R5USY5"/>